<dbReference type="InParanoid" id="A0A0U5K218"/>
<protein>
    <recommendedName>
        <fullName evidence="1">YbaK/aminoacyl-tRNA synthetase-associated domain-containing protein</fullName>
    </recommendedName>
</protein>
<keyword evidence="3" id="KW-1185">Reference proteome</keyword>
<dbReference type="InterPro" id="IPR007214">
    <property type="entry name" value="YbaK/aa-tRNA-synth-assoc-dom"/>
</dbReference>
<dbReference type="GO" id="GO:0002161">
    <property type="term" value="F:aminoacyl-tRNA deacylase activity"/>
    <property type="evidence" value="ECO:0007669"/>
    <property type="project" value="InterPro"/>
</dbReference>
<dbReference type="STRING" id="389348.PNK_0511"/>
<dbReference type="AlphaFoldDB" id="A0A0U5K218"/>
<dbReference type="FunCoup" id="A0A0U5K218">
    <property type="interactions" value="21"/>
</dbReference>
<dbReference type="Pfam" id="PF04073">
    <property type="entry name" value="tRNA_edit"/>
    <property type="match status" value="1"/>
</dbReference>
<dbReference type="PANTHER" id="PTHR30411:SF9">
    <property type="entry name" value="MULTIFUNCTIONAL SER_THR-TRNA DEACYLASE PROXP-Y"/>
    <property type="match status" value="1"/>
</dbReference>
<dbReference type="KEGG" id="pnl:PNK_0511"/>
<proteinExistence type="predicted"/>
<accession>A0A0U5K218</accession>
<dbReference type="PATRIC" id="fig|389348.3.peg.563"/>
<feature type="domain" description="YbaK/aminoacyl-tRNA synthetase-associated" evidence="1">
    <location>
        <begin position="24"/>
        <end position="144"/>
    </location>
</feature>
<dbReference type="SUPFAM" id="SSF55826">
    <property type="entry name" value="YbaK/ProRS associated domain"/>
    <property type="match status" value="1"/>
</dbReference>
<evidence type="ECO:0000313" key="2">
    <source>
        <dbReference type="EMBL" id="CUI16139.1"/>
    </source>
</evidence>
<evidence type="ECO:0000259" key="1">
    <source>
        <dbReference type="Pfam" id="PF04073"/>
    </source>
</evidence>
<dbReference type="InterPro" id="IPR036754">
    <property type="entry name" value="YbaK/aa-tRNA-synt-asso_dom_sf"/>
</dbReference>
<dbReference type="RefSeq" id="WP_059060107.1">
    <property type="nucleotide sequence ID" value="NZ_LN879502.1"/>
</dbReference>
<name>A0A0U5K218_9BACT</name>
<dbReference type="PANTHER" id="PTHR30411">
    <property type="entry name" value="CYTOPLASMIC PROTEIN"/>
    <property type="match status" value="1"/>
</dbReference>
<reference evidence="3" key="1">
    <citation type="submission" date="2015-09" db="EMBL/GenBank/DDBJ databases">
        <authorList>
            <person name="Bertelli C."/>
        </authorList>
    </citation>
    <scope>NUCLEOTIDE SEQUENCE [LARGE SCALE GENOMIC DNA]</scope>
    <source>
        <strain evidence="3">KNic</strain>
    </source>
</reference>
<organism evidence="2 3">
    <name type="scientific">Candidatus Protochlamydia naegleriophila</name>
    <dbReference type="NCBI Taxonomy" id="389348"/>
    <lineage>
        <taxon>Bacteria</taxon>
        <taxon>Pseudomonadati</taxon>
        <taxon>Chlamydiota</taxon>
        <taxon>Chlamydiia</taxon>
        <taxon>Parachlamydiales</taxon>
        <taxon>Parachlamydiaceae</taxon>
        <taxon>Candidatus Protochlamydia</taxon>
    </lineage>
</organism>
<sequence>MSLVLNNIEKLLQQANIPYRLLEHTPTHTCEESASVRGDSLERGAKALVIKVGDQFYLFVLSAILQLDTKRIKKILHTKSLRFATKEELASMTQLVPGAVPPFGKPILPFDLWIDRSLLQQPRISFNAGSLTHSIQMDLNDYLKIAKGQVDSFSKASD</sequence>
<dbReference type="EMBL" id="LN879502">
    <property type="protein sequence ID" value="CUI16139.1"/>
    <property type="molecule type" value="Genomic_DNA"/>
</dbReference>
<evidence type="ECO:0000313" key="3">
    <source>
        <dbReference type="Proteomes" id="UP000069902"/>
    </source>
</evidence>
<dbReference type="Gene3D" id="3.90.960.10">
    <property type="entry name" value="YbaK/aminoacyl-tRNA synthetase-associated domain"/>
    <property type="match status" value="1"/>
</dbReference>
<gene>
    <name evidence="2" type="ORF">PNK_0511</name>
</gene>
<dbReference type="Proteomes" id="UP000069902">
    <property type="component" value="Chromosome cPNK"/>
</dbReference>